<keyword evidence="8" id="KW-0460">Magnesium</keyword>
<keyword evidence="7" id="KW-0274">FAD</keyword>
<proteinExistence type="predicted"/>
<sequence>MPACTAQLSTPLTVFEMKRSCFVAASFLAATVLLTGSLLSGCSARLNWQGFSGRYAFHTTADLRLLTDCDGLPSEEEGRETAELVEELLHDLDESLSVTDESSSVYAFNAAAPGETVQLDRAAYDVFVLAQELYEETDGYYDPTVFHSVEAYGFYNYTAGDEAPDRLPSEEQLTAFRTLSTYFPEIVLWEEDGMYYAQKPEGASAQAEGETYVLKVDFGGIGKGYAADRVKELTERFSYGYFSFSGSSMAVGKYTPERAYFELSVAAPRDGRHYLTASVQDTCLSTSADNGLYYEIEGTRYSQIINPKTMMPVNVKDGKNVSGIVTATVLGESAARCDALTTALMAMGRERALRFLSTIEETVWFVELDGEELTVYTNAPEESYSLAAGYKSVVTI</sequence>
<accession>A0A9D2G4R6</accession>
<evidence type="ECO:0000256" key="3">
    <source>
        <dbReference type="ARBA" id="ARBA00016337"/>
    </source>
</evidence>
<dbReference type="InterPro" id="IPR003374">
    <property type="entry name" value="ApbE-like_sf"/>
</dbReference>
<comment type="caution">
    <text evidence="11">The sequence shown here is derived from an EMBL/GenBank/DDBJ whole genome shotgun (WGS) entry which is preliminary data.</text>
</comment>
<evidence type="ECO:0000313" key="11">
    <source>
        <dbReference type="EMBL" id="HIZ73034.1"/>
    </source>
</evidence>
<evidence type="ECO:0000313" key="12">
    <source>
        <dbReference type="Proteomes" id="UP000824102"/>
    </source>
</evidence>
<comment type="catalytic activity">
    <reaction evidence="10">
        <text>L-threonyl-[protein] + FAD = FMN-L-threonyl-[protein] + AMP + H(+)</text>
        <dbReference type="Rhea" id="RHEA:36847"/>
        <dbReference type="Rhea" id="RHEA-COMP:11060"/>
        <dbReference type="Rhea" id="RHEA-COMP:11061"/>
        <dbReference type="ChEBI" id="CHEBI:15378"/>
        <dbReference type="ChEBI" id="CHEBI:30013"/>
        <dbReference type="ChEBI" id="CHEBI:57692"/>
        <dbReference type="ChEBI" id="CHEBI:74257"/>
        <dbReference type="ChEBI" id="CHEBI:456215"/>
        <dbReference type="EC" id="2.7.1.180"/>
    </reaction>
</comment>
<comment type="cofactor">
    <cofactor evidence="1">
        <name>Mg(2+)</name>
        <dbReference type="ChEBI" id="CHEBI:18420"/>
    </cofactor>
</comment>
<dbReference type="Proteomes" id="UP000824102">
    <property type="component" value="Unassembled WGS sequence"/>
</dbReference>
<dbReference type="EMBL" id="DXBB01000077">
    <property type="protein sequence ID" value="HIZ73034.1"/>
    <property type="molecule type" value="Genomic_DNA"/>
</dbReference>
<dbReference type="SUPFAM" id="SSF143631">
    <property type="entry name" value="ApbE-like"/>
    <property type="match status" value="1"/>
</dbReference>
<evidence type="ECO:0000256" key="6">
    <source>
        <dbReference type="ARBA" id="ARBA00022723"/>
    </source>
</evidence>
<dbReference type="InterPro" id="IPR024932">
    <property type="entry name" value="ApbE"/>
</dbReference>
<keyword evidence="6" id="KW-0479">Metal-binding</keyword>
<dbReference type="AlphaFoldDB" id="A0A9D2G4R6"/>
<dbReference type="EC" id="2.7.1.180" evidence="2"/>
<keyword evidence="5 11" id="KW-0808">Transferase</keyword>
<evidence type="ECO:0000256" key="4">
    <source>
        <dbReference type="ARBA" id="ARBA00022630"/>
    </source>
</evidence>
<dbReference type="GO" id="GO:0046872">
    <property type="term" value="F:metal ion binding"/>
    <property type="evidence" value="ECO:0007669"/>
    <property type="project" value="UniProtKB-KW"/>
</dbReference>
<dbReference type="GO" id="GO:0016740">
    <property type="term" value="F:transferase activity"/>
    <property type="evidence" value="ECO:0007669"/>
    <property type="project" value="UniProtKB-KW"/>
</dbReference>
<keyword evidence="4" id="KW-0285">Flavoprotein</keyword>
<evidence type="ECO:0000256" key="2">
    <source>
        <dbReference type="ARBA" id="ARBA00011955"/>
    </source>
</evidence>
<name>A0A9D2G4R6_9FIRM</name>
<protein>
    <recommendedName>
        <fullName evidence="3">FAD:protein FMN transferase</fullName>
        <ecNumber evidence="2">2.7.1.180</ecNumber>
    </recommendedName>
    <alternativeName>
        <fullName evidence="9">Flavin transferase</fullName>
    </alternativeName>
</protein>
<evidence type="ECO:0000256" key="1">
    <source>
        <dbReference type="ARBA" id="ARBA00001946"/>
    </source>
</evidence>
<evidence type="ECO:0000256" key="9">
    <source>
        <dbReference type="ARBA" id="ARBA00031306"/>
    </source>
</evidence>
<dbReference type="Pfam" id="PF02424">
    <property type="entry name" value="ApbE"/>
    <property type="match status" value="1"/>
</dbReference>
<dbReference type="Gene3D" id="3.10.520.10">
    <property type="entry name" value="ApbE-like domains"/>
    <property type="match status" value="1"/>
</dbReference>
<reference evidence="11" key="2">
    <citation type="submission" date="2021-04" db="EMBL/GenBank/DDBJ databases">
        <authorList>
            <person name="Gilroy R."/>
        </authorList>
    </citation>
    <scope>NUCLEOTIDE SEQUENCE</scope>
    <source>
        <strain evidence="11">ChiW7-2402</strain>
    </source>
</reference>
<evidence type="ECO:0000256" key="8">
    <source>
        <dbReference type="ARBA" id="ARBA00022842"/>
    </source>
</evidence>
<evidence type="ECO:0000256" key="5">
    <source>
        <dbReference type="ARBA" id="ARBA00022679"/>
    </source>
</evidence>
<evidence type="ECO:0000256" key="10">
    <source>
        <dbReference type="ARBA" id="ARBA00048540"/>
    </source>
</evidence>
<gene>
    <name evidence="11" type="ORF">H9964_05600</name>
</gene>
<evidence type="ECO:0000256" key="7">
    <source>
        <dbReference type="ARBA" id="ARBA00022827"/>
    </source>
</evidence>
<dbReference type="PANTHER" id="PTHR30040:SF2">
    <property type="entry name" value="FAD:PROTEIN FMN TRANSFERASE"/>
    <property type="match status" value="1"/>
</dbReference>
<organism evidence="11 12">
    <name type="scientific">Candidatus Gallimonas intestinavium</name>
    <dbReference type="NCBI Taxonomy" id="2838603"/>
    <lineage>
        <taxon>Bacteria</taxon>
        <taxon>Bacillati</taxon>
        <taxon>Bacillota</taxon>
        <taxon>Clostridia</taxon>
        <taxon>Candidatus Gallimonas</taxon>
    </lineage>
</organism>
<reference evidence="11" key="1">
    <citation type="journal article" date="2021" name="PeerJ">
        <title>Extensive microbial diversity within the chicken gut microbiome revealed by metagenomics and culture.</title>
        <authorList>
            <person name="Gilroy R."/>
            <person name="Ravi A."/>
            <person name="Getino M."/>
            <person name="Pursley I."/>
            <person name="Horton D.L."/>
            <person name="Alikhan N.F."/>
            <person name="Baker D."/>
            <person name="Gharbi K."/>
            <person name="Hall N."/>
            <person name="Watson M."/>
            <person name="Adriaenssens E.M."/>
            <person name="Foster-Nyarko E."/>
            <person name="Jarju S."/>
            <person name="Secka A."/>
            <person name="Antonio M."/>
            <person name="Oren A."/>
            <person name="Chaudhuri R.R."/>
            <person name="La Ragione R."/>
            <person name="Hildebrand F."/>
            <person name="Pallen M.J."/>
        </authorList>
    </citation>
    <scope>NUCLEOTIDE SEQUENCE</scope>
    <source>
        <strain evidence="11">ChiW7-2402</strain>
    </source>
</reference>
<dbReference type="PANTHER" id="PTHR30040">
    <property type="entry name" value="THIAMINE BIOSYNTHESIS LIPOPROTEIN APBE"/>
    <property type="match status" value="1"/>
</dbReference>